<sequence>MNAPRTVRDTGTWIETTDGWYASTFQIAQDDTPTEFFIYDHEGTGHRQIAPRDVLAVEQVTSEGLYLGHWIPVVSTWSEDMTPLRAPLPFGHAGYLAMLFFDAGPERDAIAALPRAEVHDDRTSNGGISLLVPFAELTDYRETATRLGTPVIRRRDATSSPTE</sequence>
<reference evidence="1 2" key="1">
    <citation type="submission" date="2023-03" db="EMBL/GenBank/DDBJ databases">
        <title>MT1 and MT2 Draft Genomes of Novel Species.</title>
        <authorList>
            <person name="Venkateswaran K."/>
        </authorList>
    </citation>
    <scope>NUCLEOTIDE SEQUENCE [LARGE SCALE GENOMIC DNA]</scope>
    <source>
        <strain evidence="1 2">IF8SW-P5</strain>
    </source>
</reference>
<keyword evidence="2" id="KW-1185">Reference proteome</keyword>
<gene>
    <name evidence="1" type="ORF">P5G46_07720</name>
</gene>
<comment type="caution">
    <text evidence="1">The sequence shown here is derived from an EMBL/GenBank/DDBJ whole genome shotgun (WGS) entry which is preliminary data.</text>
</comment>
<organism evidence="1 2">
    <name type="scientific">Microbacterium mcarthurae</name>
    <dbReference type="NCBI Taxonomy" id="3035918"/>
    <lineage>
        <taxon>Bacteria</taxon>
        <taxon>Bacillati</taxon>
        <taxon>Actinomycetota</taxon>
        <taxon>Actinomycetes</taxon>
        <taxon>Micrococcales</taxon>
        <taxon>Microbacteriaceae</taxon>
        <taxon>Microbacterium</taxon>
    </lineage>
</organism>
<dbReference type="EMBL" id="JAROCE010000002">
    <property type="protein sequence ID" value="MFM2720388.1"/>
    <property type="molecule type" value="Genomic_DNA"/>
</dbReference>
<evidence type="ECO:0000313" key="2">
    <source>
        <dbReference type="Proteomes" id="UP001630303"/>
    </source>
</evidence>
<dbReference type="Proteomes" id="UP001630303">
    <property type="component" value="Unassembled WGS sequence"/>
</dbReference>
<accession>A0ABW9GF38</accession>
<evidence type="ECO:0000313" key="1">
    <source>
        <dbReference type="EMBL" id="MFM2720388.1"/>
    </source>
</evidence>
<protein>
    <submittedName>
        <fullName evidence="1">Uncharacterized protein</fullName>
    </submittedName>
</protein>
<proteinExistence type="predicted"/>
<name>A0ABW9GF38_9MICO</name>
<dbReference type="RefSeq" id="WP_239275614.1">
    <property type="nucleotide sequence ID" value="NZ_JAROCE010000002.1"/>
</dbReference>